<dbReference type="AlphaFoldDB" id="A0A0D2UI25"/>
<dbReference type="Proteomes" id="UP000008743">
    <property type="component" value="Unassembled WGS sequence"/>
</dbReference>
<feature type="compositionally biased region" description="Low complexity" evidence="1">
    <location>
        <begin position="1"/>
        <end position="17"/>
    </location>
</feature>
<reference evidence="3" key="1">
    <citation type="submission" date="2011-02" db="EMBL/GenBank/DDBJ databases">
        <title>The Genome Sequence of Capsaspora owczarzaki ATCC 30864.</title>
        <authorList>
            <person name="Russ C."/>
            <person name="Cuomo C."/>
            <person name="Burger G."/>
            <person name="Gray M.W."/>
            <person name="Holland P.W.H."/>
            <person name="King N."/>
            <person name="Lang F.B.F."/>
            <person name="Roger A.J."/>
            <person name="Ruiz-Trillo I."/>
            <person name="Young S.K."/>
            <person name="Zeng Q."/>
            <person name="Gargeya S."/>
            <person name="Alvarado L."/>
            <person name="Berlin A."/>
            <person name="Chapman S.B."/>
            <person name="Chen Z."/>
            <person name="Freedman E."/>
            <person name="Gellesch M."/>
            <person name="Goldberg J."/>
            <person name="Griggs A."/>
            <person name="Gujja S."/>
            <person name="Heilman E."/>
            <person name="Heiman D."/>
            <person name="Howarth C."/>
            <person name="Mehta T."/>
            <person name="Neiman D."/>
            <person name="Pearson M."/>
            <person name="Roberts A."/>
            <person name="Saif S."/>
            <person name="Shea T."/>
            <person name="Shenoy N."/>
            <person name="Sisk P."/>
            <person name="Stolte C."/>
            <person name="Sykes S."/>
            <person name="White J."/>
            <person name="Yandava C."/>
            <person name="Haas B."/>
            <person name="Nusbaum C."/>
            <person name="Birren B."/>
        </authorList>
    </citation>
    <scope>NUCLEOTIDE SEQUENCE</scope>
    <source>
        <strain evidence="3">ATCC 30864</strain>
    </source>
</reference>
<keyword evidence="3" id="KW-1185">Reference proteome</keyword>
<proteinExistence type="predicted"/>
<evidence type="ECO:0000313" key="2">
    <source>
        <dbReference type="EMBL" id="KJE94766.1"/>
    </source>
</evidence>
<feature type="compositionally biased region" description="Low complexity" evidence="1">
    <location>
        <begin position="346"/>
        <end position="359"/>
    </location>
</feature>
<feature type="compositionally biased region" description="Polar residues" evidence="1">
    <location>
        <begin position="78"/>
        <end position="88"/>
    </location>
</feature>
<feature type="compositionally biased region" description="Low complexity" evidence="1">
    <location>
        <begin position="440"/>
        <end position="452"/>
    </location>
</feature>
<feature type="compositionally biased region" description="Low complexity" evidence="1">
    <location>
        <begin position="640"/>
        <end position="659"/>
    </location>
</feature>
<feature type="region of interest" description="Disordered" evidence="1">
    <location>
        <begin position="346"/>
        <end position="454"/>
    </location>
</feature>
<protein>
    <submittedName>
        <fullName evidence="2">Uncharacterized protein</fullName>
    </submittedName>
</protein>
<feature type="compositionally biased region" description="Polar residues" evidence="1">
    <location>
        <begin position="665"/>
        <end position="674"/>
    </location>
</feature>
<gene>
    <name evidence="2" type="ORF">CAOG_009843</name>
</gene>
<evidence type="ECO:0000313" key="3">
    <source>
        <dbReference type="Proteomes" id="UP000008743"/>
    </source>
</evidence>
<feature type="compositionally biased region" description="Pro residues" evidence="1">
    <location>
        <begin position="360"/>
        <end position="369"/>
    </location>
</feature>
<feature type="compositionally biased region" description="Low complexity" evidence="1">
    <location>
        <begin position="613"/>
        <end position="624"/>
    </location>
</feature>
<sequence length="768" mass="76953">MEGETAAAEAGNAAMKAADSHHAQEHGAGTTTTSSTSTSTHSSGAAVAAPAAGSDDGTSSNGSSDVAALHPNKRMRLDSTTATDSGLSMPTLAMPAPMQMPMQMPLMMMAAGTTTTPNGFHHPTAAGSPTVVHLAAPNAYPHPHLHSPMQFHQQHSSIAVQSPNGTLHNSHNSHNNGTLPPLPPRSADAGTPRAFFGNMDGPLSAPLYPVPTATSTATPGPYPHQGEITAATAASGSPFGRQRTFSETSLVGQPITPPAIRSSGGHGPPGTPGFAHSPLVQPSAMSPTSVHALGGTPKTVTFASPSVDSSYASNADPIKLSELKQKRRRLSISEPSKRVPDFLRAAAASAATAEATSPSTSPPPPPPPSATAASAAVEDDAATTTTTTTTATAVATTAPTKPAAESASADGTSLAPIVPAPRPASAPTALAFSSDEADQPPSSAESSAPSSALAVDAKRDGLFAPATQTTHESASPIPIASSLEPGPEAIPASHAGTGASPVIPLLAPPPSITPGSVTSPGSIVVPMIVIKDEAGTTTQGDLYDYKPLSAMASPYSEHAACEASMFARSPSELENILVLNVTERWPDAGLTFPRIRHWALVTPWSGSRGGTHSASSALSRAGSANELGAPSQLDHSEPGARSPSLSARSPSSSSAAKLEPPSPSGGATLSSPRDTPSAAMRRRQSGVGTGGQQQQVANNAAAGATDATLLAASDSASAPAQPQAPAEHGGVPVNNSAHPSASSADSQPPPPQSIRTCRSSSKCSTCIT</sequence>
<dbReference type="InParanoid" id="A0A0D2UI25"/>
<dbReference type="eggNOG" id="KOG1343">
    <property type="taxonomic scope" value="Eukaryota"/>
</dbReference>
<feature type="region of interest" description="Disordered" evidence="1">
    <location>
        <begin position="466"/>
        <end position="496"/>
    </location>
</feature>
<organism evidence="2 3">
    <name type="scientific">Capsaspora owczarzaki (strain ATCC 30864)</name>
    <dbReference type="NCBI Taxonomy" id="595528"/>
    <lineage>
        <taxon>Eukaryota</taxon>
        <taxon>Filasterea</taxon>
        <taxon>Capsaspora</taxon>
    </lineage>
</organism>
<dbReference type="EMBL" id="KE346367">
    <property type="protein sequence ID" value="KJE94766.1"/>
    <property type="molecule type" value="Genomic_DNA"/>
</dbReference>
<feature type="compositionally biased region" description="Polar residues" evidence="1">
    <location>
        <begin position="162"/>
        <end position="178"/>
    </location>
</feature>
<feature type="compositionally biased region" description="Low complexity" evidence="1">
    <location>
        <begin position="370"/>
        <end position="409"/>
    </location>
</feature>
<feature type="compositionally biased region" description="Low complexity" evidence="1">
    <location>
        <begin position="26"/>
        <end position="65"/>
    </location>
</feature>
<feature type="region of interest" description="Disordered" evidence="1">
    <location>
        <begin position="1"/>
        <end position="91"/>
    </location>
</feature>
<feature type="compositionally biased region" description="Low complexity" evidence="1">
    <location>
        <begin position="692"/>
        <end position="726"/>
    </location>
</feature>
<evidence type="ECO:0000256" key="1">
    <source>
        <dbReference type="SAM" id="MobiDB-lite"/>
    </source>
</evidence>
<accession>A0A0D2UI25</accession>
<feature type="region of interest" description="Disordered" evidence="1">
    <location>
        <begin position="603"/>
        <end position="768"/>
    </location>
</feature>
<feature type="compositionally biased region" description="Low complexity" evidence="1">
    <location>
        <begin position="753"/>
        <end position="768"/>
    </location>
</feature>
<feature type="region of interest" description="Disordered" evidence="1">
    <location>
        <begin position="162"/>
        <end position="190"/>
    </location>
</feature>
<feature type="region of interest" description="Disordered" evidence="1">
    <location>
        <begin position="256"/>
        <end position="292"/>
    </location>
</feature>
<name>A0A0D2UI25_CAPO3</name>